<evidence type="ECO:0000313" key="3">
    <source>
        <dbReference type="EMBL" id="PRX53857.1"/>
    </source>
</evidence>
<name>A0A2T0M8J2_9FLAO</name>
<keyword evidence="1" id="KW-0732">Signal</keyword>
<dbReference type="AlphaFoldDB" id="A0A2T0M8J2"/>
<organism evidence="3 4">
    <name type="scientific">Flagellimonas meridianipacifica</name>
    <dbReference type="NCBI Taxonomy" id="1080225"/>
    <lineage>
        <taxon>Bacteria</taxon>
        <taxon>Pseudomonadati</taxon>
        <taxon>Bacteroidota</taxon>
        <taxon>Flavobacteriia</taxon>
        <taxon>Flavobacteriales</taxon>
        <taxon>Flavobacteriaceae</taxon>
        <taxon>Flagellimonas</taxon>
    </lineage>
</organism>
<evidence type="ECO:0000259" key="2">
    <source>
        <dbReference type="Pfam" id="PF08532"/>
    </source>
</evidence>
<feature type="chain" id="PRO_5015783895" evidence="1">
    <location>
        <begin position="22"/>
        <end position="703"/>
    </location>
</feature>
<feature type="signal peptide" evidence="1">
    <location>
        <begin position="1"/>
        <end position="21"/>
    </location>
</feature>
<dbReference type="InterPro" id="IPR013738">
    <property type="entry name" value="Beta_galactosidase_Trimer"/>
</dbReference>
<evidence type="ECO:0000256" key="1">
    <source>
        <dbReference type="SAM" id="SignalP"/>
    </source>
</evidence>
<gene>
    <name evidence="3" type="ORF">CLV81_2245</name>
</gene>
<dbReference type="GO" id="GO:0004565">
    <property type="term" value="F:beta-galactosidase activity"/>
    <property type="evidence" value="ECO:0007669"/>
    <property type="project" value="InterPro"/>
</dbReference>
<proteinExistence type="predicted"/>
<accession>A0A2T0M8J2</accession>
<keyword evidence="4" id="KW-1185">Reference proteome</keyword>
<dbReference type="RefSeq" id="WP_106145191.1">
    <property type="nucleotide sequence ID" value="NZ_PVYX01000002.1"/>
</dbReference>
<reference evidence="3 4" key="1">
    <citation type="submission" date="2018-03" db="EMBL/GenBank/DDBJ databases">
        <title>Genomic Encyclopedia of Archaeal and Bacterial Type Strains, Phase II (KMG-II): from individual species to whole genera.</title>
        <authorList>
            <person name="Goeker M."/>
        </authorList>
    </citation>
    <scope>NUCLEOTIDE SEQUENCE [LARGE SCALE GENOMIC DNA]</scope>
    <source>
        <strain evidence="3 4">DSM 25027</strain>
    </source>
</reference>
<dbReference type="Pfam" id="PF08532">
    <property type="entry name" value="Glyco_hydro_42M"/>
    <property type="match status" value="1"/>
</dbReference>
<dbReference type="SUPFAM" id="SSF51445">
    <property type="entry name" value="(Trans)glycosidases"/>
    <property type="match status" value="1"/>
</dbReference>
<dbReference type="InterPro" id="IPR029062">
    <property type="entry name" value="Class_I_gatase-like"/>
</dbReference>
<dbReference type="GO" id="GO:0005975">
    <property type="term" value="P:carbohydrate metabolic process"/>
    <property type="evidence" value="ECO:0007669"/>
    <property type="project" value="InterPro"/>
</dbReference>
<dbReference type="InterPro" id="IPR017853">
    <property type="entry name" value="GH"/>
</dbReference>
<comment type="caution">
    <text evidence="3">The sequence shown here is derived from an EMBL/GenBank/DDBJ whole genome shotgun (WGS) entry which is preliminary data.</text>
</comment>
<dbReference type="Gene3D" id="3.20.20.80">
    <property type="entry name" value="Glycosidases"/>
    <property type="match status" value="1"/>
</dbReference>
<dbReference type="Pfam" id="PF14871">
    <property type="entry name" value="GHL6"/>
    <property type="match status" value="1"/>
</dbReference>
<dbReference type="SUPFAM" id="SSF52317">
    <property type="entry name" value="Class I glutamine amidotransferase-like"/>
    <property type="match status" value="1"/>
</dbReference>
<protein>
    <submittedName>
        <fullName evidence="3">Beta-galactosidase-like protein</fullName>
    </submittedName>
</protein>
<sequence length="703" mass="80850">MKRKIALFSWLIILGAKPLLAQDNNNIDWWKAPHRFLQFNLQVKDAPLIDAEELILYAKDTLRAEGIMLQTAGIYAWYPTEVPYHNKNPYMKGRDVFGELNAAAKKHGLKVLARTDWSKTTQDTYVDFPEWFVLDSEGSPSYNTLKRPGLFDKLIDTDGAGPYRNEAVAIPAMQEIIKKYAPDAFFFSFASHKLSYGPYSRTLFRKWYGKSMAQGSKKELSEFRIKSYYETWKNWHAGIKAVNPNTVLVGRLKLEQRETIEFMSQYCDVNSTQPRDDYKDGWSMQDPRWKATVETNFARATHNNGERPLILTNTAPGLKWRHAALPKGEFDFWTAQIISNGGNWLPSTTGFPKVMEDKTTLELVRDFNRQIEKIQPYLSANIKQAKVGVLNGVMNFKEAENELYGFFETLINAQVQFDVLSEYNIKKDKLEGYDLLILPNQKKISNAVYEIISDFAKKGGKTLSSFETGLDDENGKKREKVFFDQSLNIEKRYQTVPNPVGAYYRIEDTLHPLFKDFGNTKLIPYGEEAIKIESDAQPLMTLVPNFSPENKWGVPPERASLRKQSSLFQLGFANANHIYFPGRVGRFAWEHRLPISSQLLRNAIMHLAPNSAPVITINHEKVMVNIFKKGRGYLIFLVNNEGERPMPKATVLKNLELRWNTSKNIQSMKSILYDNDISFEKKNNSSVYFTLDKLNTWDVLYAE</sequence>
<evidence type="ECO:0000313" key="4">
    <source>
        <dbReference type="Proteomes" id="UP000237640"/>
    </source>
</evidence>
<dbReference type="EMBL" id="PVYX01000002">
    <property type="protein sequence ID" value="PRX53857.1"/>
    <property type="molecule type" value="Genomic_DNA"/>
</dbReference>
<dbReference type="Proteomes" id="UP000237640">
    <property type="component" value="Unassembled WGS sequence"/>
</dbReference>
<dbReference type="InterPro" id="IPR028212">
    <property type="entry name" value="GHL6"/>
</dbReference>
<dbReference type="OrthoDB" id="1095333at2"/>
<dbReference type="Gene3D" id="3.40.50.880">
    <property type="match status" value="1"/>
</dbReference>
<dbReference type="CDD" id="cd03143">
    <property type="entry name" value="A4_beta-galactosidase_middle_domain"/>
    <property type="match status" value="1"/>
</dbReference>
<feature type="domain" description="Beta-galactosidase trimerisation" evidence="2">
    <location>
        <begin position="398"/>
        <end position="476"/>
    </location>
</feature>